<name>A0AA46TGA7_9ACTN</name>
<evidence type="ECO:0000313" key="3">
    <source>
        <dbReference type="Proteomes" id="UP001164390"/>
    </source>
</evidence>
<protein>
    <submittedName>
        <fullName evidence="2">DUF1295 domain-containing protein</fullName>
    </submittedName>
</protein>
<dbReference type="InterPro" id="IPR010721">
    <property type="entry name" value="UstE-like"/>
</dbReference>
<feature type="transmembrane region" description="Helical" evidence="1">
    <location>
        <begin position="6"/>
        <end position="27"/>
    </location>
</feature>
<evidence type="ECO:0000313" key="2">
    <source>
        <dbReference type="EMBL" id="UYM04610.1"/>
    </source>
</evidence>
<keyword evidence="1" id="KW-0812">Transmembrane</keyword>
<gene>
    <name evidence="2" type="ORF">L0C25_19050</name>
</gene>
<dbReference type="PROSITE" id="PS50244">
    <property type="entry name" value="S5A_REDUCTASE"/>
    <property type="match status" value="1"/>
</dbReference>
<dbReference type="PANTHER" id="PTHR32251:SF17">
    <property type="entry name" value="STEROID 5-ALPHA REDUCTASE C-TERMINAL DOMAIN-CONTAINING PROTEIN"/>
    <property type="match status" value="1"/>
</dbReference>
<feature type="transmembrane region" description="Helical" evidence="1">
    <location>
        <begin position="64"/>
        <end position="86"/>
    </location>
</feature>
<feature type="transmembrane region" description="Helical" evidence="1">
    <location>
        <begin position="39"/>
        <end position="58"/>
    </location>
</feature>
<organism evidence="2 3">
    <name type="scientific">Solicola gregarius</name>
    <dbReference type="NCBI Taxonomy" id="2908642"/>
    <lineage>
        <taxon>Bacteria</taxon>
        <taxon>Bacillati</taxon>
        <taxon>Actinomycetota</taxon>
        <taxon>Actinomycetes</taxon>
        <taxon>Propionibacteriales</taxon>
        <taxon>Nocardioidaceae</taxon>
        <taxon>Solicola</taxon>
    </lineage>
</organism>
<dbReference type="EMBL" id="CP094970">
    <property type="protein sequence ID" value="UYM04610.1"/>
    <property type="molecule type" value="Genomic_DNA"/>
</dbReference>
<feature type="transmembrane region" description="Helical" evidence="1">
    <location>
        <begin position="201"/>
        <end position="228"/>
    </location>
</feature>
<dbReference type="KEGG" id="sgrg:L0C25_19050"/>
<dbReference type="Pfam" id="PF06966">
    <property type="entry name" value="DUF1295"/>
    <property type="match status" value="1"/>
</dbReference>
<sequence length="263" mass="28817">MRDAGVVAATLIGSAAVIAAAMVFVLWRMHRTRRVTVIDTVWGAGFAAVAVTGLAITWNGDDNALRALLAVLPGVWGLRLAVHLGLRNRGSDEDRRYADLFERHGGATVRTAAVWVCLPQGVGMWVVALPIMLAQASTAQAGWWLVPGMALWLLGMYFETVGDAQLARFRADPANRGRVLDTGLWRYTRHPNYFGDACVWWGIYLCACSAPIAALAFLSPVAMTWLLARGTGKPLMERHLDDRPEYAAYVRRTSGFVPLPPRD</sequence>
<dbReference type="GO" id="GO:0016020">
    <property type="term" value="C:membrane"/>
    <property type="evidence" value="ECO:0007669"/>
    <property type="project" value="TreeGrafter"/>
</dbReference>
<dbReference type="RefSeq" id="WP_271633364.1">
    <property type="nucleotide sequence ID" value="NZ_CP094970.1"/>
</dbReference>
<feature type="transmembrane region" description="Helical" evidence="1">
    <location>
        <begin position="141"/>
        <end position="158"/>
    </location>
</feature>
<keyword evidence="1" id="KW-1133">Transmembrane helix</keyword>
<dbReference type="Gene3D" id="1.20.120.1630">
    <property type="match status" value="1"/>
</dbReference>
<keyword evidence="1" id="KW-0472">Membrane</keyword>
<reference evidence="2" key="1">
    <citation type="submission" date="2022-01" db="EMBL/GenBank/DDBJ databases">
        <title>Nocardioidaceae gen. sp. A5X3R13.</title>
        <authorList>
            <person name="Lopez Marin M.A."/>
            <person name="Uhlik O."/>
        </authorList>
    </citation>
    <scope>NUCLEOTIDE SEQUENCE</scope>
    <source>
        <strain evidence="2">A5X3R13</strain>
    </source>
</reference>
<dbReference type="Proteomes" id="UP001164390">
    <property type="component" value="Chromosome"/>
</dbReference>
<evidence type="ECO:0000256" key="1">
    <source>
        <dbReference type="SAM" id="Phobius"/>
    </source>
</evidence>
<dbReference type="AlphaFoldDB" id="A0AA46TGA7"/>
<proteinExistence type="predicted"/>
<dbReference type="PANTHER" id="PTHR32251">
    <property type="entry name" value="3-OXO-5-ALPHA-STEROID 4-DEHYDROGENASE"/>
    <property type="match status" value="1"/>
</dbReference>
<keyword evidence="3" id="KW-1185">Reference proteome</keyword>
<accession>A0AA46TGA7</accession>